<reference evidence="1 2" key="1">
    <citation type="submission" date="2019-09" db="EMBL/GenBank/DDBJ databases">
        <title>Bird 10,000 Genomes (B10K) Project - Family phase.</title>
        <authorList>
            <person name="Zhang G."/>
        </authorList>
    </citation>
    <scope>NUCLEOTIDE SEQUENCE [LARGE SCALE GENOMIC DNA]</scope>
    <source>
        <strain evidence="1">B10K-CU-031-10</strain>
        <tissue evidence="1">Muscle</tissue>
    </source>
</reference>
<proteinExistence type="predicted"/>
<comment type="caution">
    <text evidence="1">The sequence shown here is derived from an EMBL/GenBank/DDBJ whole genome shotgun (WGS) entry which is preliminary data.</text>
</comment>
<dbReference type="EMBL" id="VWZB01005053">
    <property type="protein sequence ID" value="NXF41694.1"/>
    <property type="molecule type" value="Genomic_DNA"/>
</dbReference>
<dbReference type="InterPro" id="IPR013783">
    <property type="entry name" value="Ig-like_fold"/>
</dbReference>
<feature type="non-terminal residue" evidence="1">
    <location>
        <position position="1"/>
    </location>
</feature>
<dbReference type="AlphaFoldDB" id="A0A7K8TK07"/>
<name>A0A7K8TK07_9AVES</name>
<evidence type="ECO:0000313" key="1">
    <source>
        <dbReference type="EMBL" id="NXF41694.1"/>
    </source>
</evidence>
<protein>
    <submittedName>
        <fullName evidence="1">HV601 protein</fullName>
    </submittedName>
</protein>
<dbReference type="Gene3D" id="2.60.40.10">
    <property type="entry name" value="Immunoglobulins"/>
    <property type="match status" value="1"/>
</dbReference>
<dbReference type="InterPro" id="IPR036179">
    <property type="entry name" value="Ig-like_dom_sf"/>
</dbReference>
<feature type="non-terminal residue" evidence="1">
    <location>
        <position position="78"/>
    </location>
</feature>
<sequence>ACSSLCHQVAGVLSQVQTEASDPMVGKVSKSHTLTCHISGVPTSDSSCAWDWICQTRGRELQHMVLQYPFMGLQHIPS</sequence>
<organism evidence="1 2">
    <name type="scientific">Nyctibius bracteatus</name>
    <name type="common">Rufous potoo</name>
    <dbReference type="NCBI Taxonomy" id="48426"/>
    <lineage>
        <taxon>Eukaryota</taxon>
        <taxon>Metazoa</taxon>
        <taxon>Chordata</taxon>
        <taxon>Craniata</taxon>
        <taxon>Vertebrata</taxon>
        <taxon>Euteleostomi</taxon>
        <taxon>Archelosauria</taxon>
        <taxon>Archosauria</taxon>
        <taxon>Dinosauria</taxon>
        <taxon>Saurischia</taxon>
        <taxon>Theropoda</taxon>
        <taxon>Coelurosauria</taxon>
        <taxon>Aves</taxon>
        <taxon>Neognathae</taxon>
        <taxon>Neoaves</taxon>
        <taxon>Strisores</taxon>
        <taxon>Caprimulgiformes</taxon>
        <taxon>Nyctibiidae</taxon>
        <taxon>Nyctibius</taxon>
    </lineage>
</organism>
<gene>
    <name evidence="1" type="primary">Ighv61_1</name>
    <name evidence="1" type="ORF">NYCBRA_R08644</name>
</gene>
<keyword evidence="2" id="KW-1185">Reference proteome</keyword>
<dbReference type="SUPFAM" id="SSF48726">
    <property type="entry name" value="Immunoglobulin"/>
    <property type="match status" value="1"/>
</dbReference>
<dbReference type="Proteomes" id="UP000538472">
    <property type="component" value="Unassembled WGS sequence"/>
</dbReference>
<evidence type="ECO:0000313" key="2">
    <source>
        <dbReference type="Proteomes" id="UP000538472"/>
    </source>
</evidence>
<accession>A0A7K8TK07</accession>